<keyword evidence="1" id="KW-0812">Transmembrane</keyword>
<keyword evidence="1" id="KW-0472">Membrane</keyword>
<proteinExistence type="predicted"/>
<evidence type="ECO:0000313" key="2">
    <source>
        <dbReference type="EnsemblMetazoa" id="Aqu2.1.17517_001"/>
    </source>
</evidence>
<evidence type="ECO:0000256" key="1">
    <source>
        <dbReference type="SAM" id="Phobius"/>
    </source>
</evidence>
<reference evidence="2" key="1">
    <citation type="submission" date="2017-05" db="UniProtKB">
        <authorList>
            <consortium name="EnsemblMetazoa"/>
        </authorList>
    </citation>
    <scope>IDENTIFICATION</scope>
</reference>
<feature type="transmembrane region" description="Helical" evidence="1">
    <location>
        <begin position="6"/>
        <end position="22"/>
    </location>
</feature>
<keyword evidence="1" id="KW-1133">Transmembrane helix</keyword>
<organism evidence="2">
    <name type="scientific">Amphimedon queenslandica</name>
    <name type="common">Sponge</name>
    <dbReference type="NCBI Taxonomy" id="400682"/>
    <lineage>
        <taxon>Eukaryota</taxon>
        <taxon>Metazoa</taxon>
        <taxon>Porifera</taxon>
        <taxon>Demospongiae</taxon>
        <taxon>Heteroscleromorpha</taxon>
        <taxon>Haplosclerida</taxon>
        <taxon>Niphatidae</taxon>
        <taxon>Amphimedon</taxon>
    </lineage>
</organism>
<dbReference type="EnsemblMetazoa" id="Aqu2.1.17517_001">
    <property type="protein sequence ID" value="Aqu2.1.17517_001"/>
    <property type="gene ID" value="Aqu2.1.17517"/>
</dbReference>
<sequence>MTSKLVVFGSCSSFLIFLFPFLS</sequence>
<accession>A0A1X7TRF3</accession>
<dbReference type="InParanoid" id="A0A1X7TRF3"/>
<protein>
    <submittedName>
        <fullName evidence="2">Uncharacterized protein</fullName>
    </submittedName>
</protein>
<name>A0A1X7TRF3_AMPQE</name>
<dbReference type="AlphaFoldDB" id="A0A1X7TRF3"/>